<accession>A0ABP7F1D1</accession>
<feature type="compositionally biased region" description="Basic residues" evidence="1">
    <location>
        <begin position="61"/>
        <end position="70"/>
    </location>
</feature>
<protein>
    <submittedName>
        <fullName evidence="2">Uncharacterized protein</fullName>
    </submittedName>
</protein>
<reference evidence="3" key="1">
    <citation type="journal article" date="2019" name="Int. J. Syst. Evol. Microbiol.">
        <title>The Global Catalogue of Microorganisms (GCM) 10K type strain sequencing project: providing services to taxonomists for standard genome sequencing and annotation.</title>
        <authorList>
            <consortium name="The Broad Institute Genomics Platform"/>
            <consortium name="The Broad Institute Genome Sequencing Center for Infectious Disease"/>
            <person name="Wu L."/>
            <person name="Ma J."/>
        </authorList>
    </citation>
    <scope>NUCLEOTIDE SEQUENCE [LARGE SCALE GENOMIC DNA]</scope>
    <source>
        <strain evidence="3">JCM 17137</strain>
    </source>
</reference>
<keyword evidence="3" id="KW-1185">Reference proteome</keyword>
<name>A0ABP7F1D1_9ACTN</name>
<proteinExistence type="predicted"/>
<evidence type="ECO:0000256" key="1">
    <source>
        <dbReference type="SAM" id="MobiDB-lite"/>
    </source>
</evidence>
<gene>
    <name evidence="2" type="ORF">GCM10022402_07760</name>
</gene>
<dbReference type="EMBL" id="BAABDD010000002">
    <property type="protein sequence ID" value="GAA3729492.1"/>
    <property type="molecule type" value="Genomic_DNA"/>
</dbReference>
<comment type="caution">
    <text evidence="2">The sequence shown here is derived from an EMBL/GenBank/DDBJ whole genome shotgun (WGS) entry which is preliminary data.</text>
</comment>
<evidence type="ECO:0000313" key="2">
    <source>
        <dbReference type="EMBL" id="GAA3729492.1"/>
    </source>
</evidence>
<organism evidence="2 3">
    <name type="scientific">Salinactinospora qingdaonensis</name>
    <dbReference type="NCBI Taxonomy" id="702744"/>
    <lineage>
        <taxon>Bacteria</taxon>
        <taxon>Bacillati</taxon>
        <taxon>Actinomycetota</taxon>
        <taxon>Actinomycetes</taxon>
        <taxon>Streptosporangiales</taxon>
        <taxon>Nocardiopsidaceae</taxon>
        <taxon>Salinactinospora</taxon>
    </lineage>
</organism>
<evidence type="ECO:0000313" key="3">
    <source>
        <dbReference type="Proteomes" id="UP001500908"/>
    </source>
</evidence>
<dbReference type="Proteomes" id="UP001500908">
    <property type="component" value="Unassembled WGS sequence"/>
</dbReference>
<sequence length="76" mass="8282">MCSTPSTRIGHSVRVTGAMTVLAAPYSDTVRLSSYEEARGEFERMPVNLNQAGEAGDNRAGQRRHGRVRQRSGFGS</sequence>
<feature type="region of interest" description="Disordered" evidence="1">
    <location>
        <begin position="43"/>
        <end position="76"/>
    </location>
</feature>